<dbReference type="InterPro" id="IPR006722">
    <property type="entry name" value="Sedlin"/>
</dbReference>
<proteinExistence type="inferred from homology"/>
<dbReference type="GO" id="GO:0006888">
    <property type="term" value="P:endoplasmic reticulum to Golgi vesicle-mediated transport"/>
    <property type="evidence" value="ECO:0007669"/>
    <property type="project" value="InterPro"/>
</dbReference>
<protein>
    <recommendedName>
        <fullName evidence="4">Trafficking protein particle complex subunit 2-like protein</fullName>
    </recommendedName>
</protein>
<sequence>MAAAVAVISKENYPLYVKTSSPGNDLKFLYTIHTSLDVIEEKVLTVNKTASDLRELYLGLLYPTEDYKVYGYVTNTKIKFIVVVESSHTTLRDNEIRQMFRRIHAGYADMVCNPFYTAGEVVSSNSLMPLGKRMNCENYHTSTSEEQSIVCLEHQCSKSYLFSMLQDPPEQEYVCPVSVPYFYDTNVVNCNKYIQFDGNFHKTELAQPEVPAIGHSESKSKLRVDLISPSLDSSVYNNFSEDVRNTTSLEPHFNVVTENEEHNFNKNIDEQEKSKVSEFRLWEIIDNQSDQLKESYVGLQVDEKANKYMKKRKMGARCNCRLSERSTKFHCNEFTDNDRQALFSTFWEKMDWHQRKLFVSSLVKCSFPSARRKECQDPHRKEYAFQYHLRKNHRLLRVCKVMFINTLSIGEFSVRDWAMHNNAITLSQ</sequence>
<dbReference type="Pfam" id="PF04628">
    <property type="entry name" value="Sedlin_N"/>
    <property type="match status" value="1"/>
</dbReference>
<dbReference type="CDD" id="cd14854">
    <property type="entry name" value="TRAPPC2L"/>
    <property type="match status" value="1"/>
</dbReference>
<evidence type="ECO:0000256" key="4">
    <source>
        <dbReference type="ARBA" id="ARBA00024408"/>
    </source>
</evidence>
<comment type="similarity">
    <text evidence="2">Belongs to the TRAPP small subunits family. Sedlin subfamily.</text>
</comment>
<dbReference type="Proteomes" id="UP000887116">
    <property type="component" value="Unassembled WGS sequence"/>
</dbReference>
<dbReference type="InterPro" id="IPR044760">
    <property type="entry name" value="TRAPPC2L"/>
</dbReference>
<evidence type="ECO:0000313" key="5">
    <source>
        <dbReference type="EMBL" id="GFQ74025.1"/>
    </source>
</evidence>
<dbReference type="Gene3D" id="3.30.450.70">
    <property type="match status" value="1"/>
</dbReference>
<keyword evidence="6" id="KW-1185">Reference proteome</keyword>
<evidence type="ECO:0000256" key="2">
    <source>
        <dbReference type="ARBA" id="ARBA00006626"/>
    </source>
</evidence>
<keyword evidence="3" id="KW-0813">Transport</keyword>
<keyword evidence="3" id="KW-0931">ER-Golgi transport</keyword>
<gene>
    <name evidence="5" type="primary">trappc2l</name>
    <name evidence="5" type="ORF">TNCT_489001</name>
</gene>
<comment type="caution">
    <text evidence="5">The sequence shown here is derived from an EMBL/GenBank/DDBJ whole genome shotgun (WGS) entry which is preliminary data.</text>
</comment>
<dbReference type="SUPFAM" id="SSF64356">
    <property type="entry name" value="SNARE-like"/>
    <property type="match status" value="1"/>
</dbReference>
<dbReference type="GO" id="GO:0048471">
    <property type="term" value="C:perinuclear region of cytoplasm"/>
    <property type="evidence" value="ECO:0007669"/>
    <property type="project" value="UniProtKB-SubCell"/>
</dbReference>
<dbReference type="EMBL" id="BMAO01021375">
    <property type="protein sequence ID" value="GFQ74025.1"/>
    <property type="molecule type" value="Genomic_DNA"/>
</dbReference>
<dbReference type="AlphaFoldDB" id="A0A8X6IB39"/>
<evidence type="ECO:0000256" key="3">
    <source>
        <dbReference type="ARBA" id="ARBA00022892"/>
    </source>
</evidence>
<evidence type="ECO:0000313" key="6">
    <source>
        <dbReference type="Proteomes" id="UP000887116"/>
    </source>
</evidence>
<organism evidence="5 6">
    <name type="scientific">Trichonephila clavata</name>
    <name type="common">Joro spider</name>
    <name type="synonym">Nephila clavata</name>
    <dbReference type="NCBI Taxonomy" id="2740835"/>
    <lineage>
        <taxon>Eukaryota</taxon>
        <taxon>Metazoa</taxon>
        <taxon>Ecdysozoa</taxon>
        <taxon>Arthropoda</taxon>
        <taxon>Chelicerata</taxon>
        <taxon>Arachnida</taxon>
        <taxon>Araneae</taxon>
        <taxon>Araneomorphae</taxon>
        <taxon>Entelegynae</taxon>
        <taxon>Araneoidea</taxon>
        <taxon>Nephilidae</taxon>
        <taxon>Trichonephila</taxon>
    </lineage>
</organism>
<dbReference type="PANTHER" id="PTHR12403">
    <property type="entry name" value="TRAFFICKING PROTEIN PARTICLE COMPLEX SUBUNIT 2"/>
    <property type="match status" value="1"/>
</dbReference>
<dbReference type="InterPro" id="IPR011012">
    <property type="entry name" value="Longin-like_dom_sf"/>
</dbReference>
<reference evidence="5" key="1">
    <citation type="submission" date="2020-07" db="EMBL/GenBank/DDBJ databases">
        <title>Multicomponent nature underlies the extraordinary mechanical properties of spider dragline silk.</title>
        <authorList>
            <person name="Kono N."/>
            <person name="Nakamura H."/>
            <person name="Mori M."/>
            <person name="Yoshida Y."/>
            <person name="Ohtoshi R."/>
            <person name="Malay A.D."/>
            <person name="Moran D.A.P."/>
            <person name="Tomita M."/>
            <person name="Numata K."/>
            <person name="Arakawa K."/>
        </authorList>
    </citation>
    <scope>NUCLEOTIDE SEQUENCE</scope>
</reference>
<accession>A0A8X6IB39</accession>
<evidence type="ECO:0000256" key="1">
    <source>
        <dbReference type="ARBA" id="ARBA00004556"/>
    </source>
</evidence>
<dbReference type="OrthoDB" id="8061312at2759"/>
<name>A0A8X6IB39_TRICU</name>
<comment type="subcellular location">
    <subcellularLocation>
        <location evidence="1">Cytoplasm</location>
        <location evidence="1">Perinuclear region</location>
    </subcellularLocation>
</comment>